<feature type="region of interest" description="Disordered" evidence="1">
    <location>
        <begin position="67"/>
        <end position="89"/>
    </location>
</feature>
<accession>A0A2U8VQ40</accession>
<keyword evidence="3" id="KW-1185">Reference proteome</keyword>
<gene>
    <name evidence="2" type="ORF">DK427_08350</name>
</gene>
<dbReference type="Proteomes" id="UP000246058">
    <property type="component" value="Chromosome"/>
</dbReference>
<reference evidence="2 3" key="1">
    <citation type="submission" date="2018-05" db="EMBL/GenBank/DDBJ databases">
        <title>Complete Genome Sequence of Methylobacterium sp. 17Sr1-43.</title>
        <authorList>
            <person name="Srinivasan S."/>
        </authorList>
    </citation>
    <scope>NUCLEOTIDE SEQUENCE [LARGE SCALE GENOMIC DNA]</scope>
    <source>
        <strain evidence="2 3">17Sr1-43</strain>
    </source>
</reference>
<evidence type="ECO:0000256" key="1">
    <source>
        <dbReference type="SAM" id="MobiDB-lite"/>
    </source>
</evidence>
<evidence type="ECO:0000313" key="3">
    <source>
        <dbReference type="Proteomes" id="UP000246058"/>
    </source>
</evidence>
<evidence type="ECO:0008006" key="4">
    <source>
        <dbReference type="Google" id="ProtNLM"/>
    </source>
</evidence>
<dbReference type="RefSeq" id="WP_109950868.1">
    <property type="nucleotide sequence ID" value="NZ_CP029551.1"/>
</dbReference>
<protein>
    <recommendedName>
        <fullName evidence="4">HTH cro/C1-type domain-containing protein</fullName>
    </recommendedName>
</protein>
<evidence type="ECO:0000313" key="2">
    <source>
        <dbReference type="EMBL" id="AWN35753.1"/>
    </source>
</evidence>
<feature type="compositionally biased region" description="Low complexity" evidence="1">
    <location>
        <begin position="72"/>
        <end position="89"/>
    </location>
</feature>
<dbReference type="KEGG" id="meti:DK427_08350"/>
<dbReference type="EMBL" id="CP029551">
    <property type="protein sequence ID" value="AWN35753.1"/>
    <property type="molecule type" value="Genomic_DNA"/>
</dbReference>
<name>A0A2U8VQ40_9HYPH</name>
<dbReference type="OrthoDB" id="7275436at2"/>
<proteinExistence type="predicted"/>
<dbReference type="AlphaFoldDB" id="A0A2U8VQ40"/>
<organism evidence="2 3">
    <name type="scientific">Methylobacterium radiodurans</name>
    <dbReference type="NCBI Taxonomy" id="2202828"/>
    <lineage>
        <taxon>Bacteria</taxon>
        <taxon>Pseudomonadati</taxon>
        <taxon>Pseudomonadota</taxon>
        <taxon>Alphaproteobacteria</taxon>
        <taxon>Hyphomicrobiales</taxon>
        <taxon>Methylobacteriaceae</taxon>
        <taxon>Methylobacterium</taxon>
    </lineage>
</organism>
<sequence>MRLLDYMRDEKLDDEAFASRLGDCTAHAVKKWKYGEREPDAGTIVRIQVATAGKVTVRDWAEQADAMRARRAANTDATPAPAETAGAAA</sequence>